<dbReference type="EMBL" id="JANPWB010000003">
    <property type="protein sequence ID" value="KAJ1200916.1"/>
    <property type="molecule type" value="Genomic_DNA"/>
</dbReference>
<evidence type="ECO:0000313" key="3">
    <source>
        <dbReference type="Proteomes" id="UP001066276"/>
    </source>
</evidence>
<dbReference type="Proteomes" id="UP001066276">
    <property type="component" value="Chromosome 2_1"/>
</dbReference>
<evidence type="ECO:0000313" key="2">
    <source>
        <dbReference type="EMBL" id="KAJ1200916.1"/>
    </source>
</evidence>
<protein>
    <submittedName>
        <fullName evidence="2">Uncharacterized protein</fullName>
    </submittedName>
</protein>
<gene>
    <name evidence="2" type="ORF">NDU88_004737</name>
</gene>
<proteinExistence type="predicted"/>
<evidence type="ECO:0000256" key="1">
    <source>
        <dbReference type="SAM" id="MobiDB-lite"/>
    </source>
</evidence>
<organism evidence="2 3">
    <name type="scientific">Pleurodeles waltl</name>
    <name type="common">Iberian ribbed newt</name>
    <dbReference type="NCBI Taxonomy" id="8319"/>
    <lineage>
        <taxon>Eukaryota</taxon>
        <taxon>Metazoa</taxon>
        <taxon>Chordata</taxon>
        <taxon>Craniata</taxon>
        <taxon>Vertebrata</taxon>
        <taxon>Euteleostomi</taxon>
        <taxon>Amphibia</taxon>
        <taxon>Batrachia</taxon>
        <taxon>Caudata</taxon>
        <taxon>Salamandroidea</taxon>
        <taxon>Salamandridae</taxon>
        <taxon>Pleurodelinae</taxon>
        <taxon>Pleurodeles</taxon>
    </lineage>
</organism>
<sequence length="183" mass="18790">MGVGPALSPPADRALSAHSCFIQCIAACSLLSRDESALQCAPLASAEAVGGTASLRESPVSVTAASPAAPAPAGAVTLRDQTPPCSSGPLVPPVWAITDEIITVEEELGLTANPTNKVQDPVHSGVSSASEVTPTTVTMSDVLNPHIMDATVHYTKDLLCVRKKPRKEEGQVTDKGPVGSQFP</sequence>
<name>A0AAV7VJ28_PLEWA</name>
<accession>A0AAV7VJ28</accession>
<feature type="region of interest" description="Disordered" evidence="1">
    <location>
        <begin position="164"/>
        <end position="183"/>
    </location>
</feature>
<reference evidence="2" key="1">
    <citation type="journal article" date="2022" name="bioRxiv">
        <title>Sequencing and chromosome-scale assembly of the giantPleurodeles waltlgenome.</title>
        <authorList>
            <person name="Brown T."/>
            <person name="Elewa A."/>
            <person name="Iarovenko S."/>
            <person name="Subramanian E."/>
            <person name="Araus A.J."/>
            <person name="Petzold A."/>
            <person name="Susuki M."/>
            <person name="Suzuki K.-i.T."/>
            <person name="Hayashi T."/>
            <person name="Toyoda A."/>
            <person name="Oliveira C."/>
            <person name="Osipova E."/>
            <person name="Leigh N.D."/>
            <person name="Simon A."/>
            <person name="Yun M.H."/>
        </authorList>
    </citation>
    <scope>NUCLEOTIDE SEQUENCE</scope>
    <source>
        <strain evidence="2">20211129_DDA</strain>
        <tissue evidence="2">Liver</tissue>
    </source>
</reference>
<keyword evidence="3" id="KW-1185">Reference proteome</keyword>
<comment type="caution">
    <text evidence="2">The sequence shown here is derived from an EMBL/GenBank/DDBJ whole genome shotgun (WGS) entry which is preliminary data.</text>
</comment>
<dbReference type="AlphaFoldDB" id="A0AAV7VJ28"/>